<organism evidence="3 4">
    <name type="scientific">Bifidobacterium moraviense</name>
    <dbReference type="NCBI Taxonomy" id="2675323"/>
    <lineage>
        <taxon>Bacteria</taxon>
        <taxon>Bacillati</taxon>
        <taxon>Actinomycetota</taxon>
        <taxon>Actinomycetes</taxon>
        <taxon>Bifidobacteriales</taxon>
        <taxon>Bifidobacteriaceae</taxon>
        <taxon>Bifidobacterium</taxon>
    </lineage>
</organism>
<reference evidence="3 4" key="1">
    <citation type="submission" date="2020-02" db="EMBL/GenBank/DDBJ databases">
        <title>Characterization of phylogenetic diversity of novel bifidobacterial species isolated in Czech ZOOs.</title>
        <authorList>
            <person name="Lugli G.A."/>
            <person name="Vera N.B."/>
            <person name="Ventura M."/>
        </authorList>
    </citation>
    <scope>NUCLEOTIDE SEQUENCE [LARGE SCALE GENOMIC DNA]</scope>
    <source>
        <strain evidence="3 4">DSM 109958</strain>
    </source>
</reference>
<name>A0A7Y0HZ81_9BIFI</name>
<comment type="caution">
    <text evidence="3">The sequence shown here is derived from an EMBL/GenBank/DDBJ whole genome shotgun (WGS) entry which is preliminary data.</text>
</comment>
<evidence type="ECO:0000256" key="2">
    <source>
        <dbReference type="SAM" id="Phobius"/>
    </source>
</evidence>
<feature type="compositionally biased region" description="Pro residues" evidence="1">
    <location>
        <begin position="222"/>
        <end position="252"/>
    </location>
</feature>
<dbReference type="RefSeq" id="WP_169276242.1">
    <property type="nucleotide sequence ID" value="NZ_JAAIIH010000017.1"/>
</dbReference>
<evidence type="ECO:0000313" key="4">
    <source>
        <dbReference type="Proteomes" id="UP000588277"/>
    </source>
</evidence>
<feature type="transmembrane region" description="Helical" evidence="2">
    <location>
        <begin position="25"/>
        <end position="45"/>
    </location>
</feature>
<feature type="region of interest" description="Disordered" evidence="1">
    <location>
        <begin position="1"/>
        <end position="20"/>
    </location>
</feature>
<dbReference type="EMBL" id="JAAIIH010000017">
    <property type="protein sequence ID" value="NMN01162.1"/>
    <property type="molecule type" value="Genomic_DNA"/>
</dbReference>
<keyword evidence="2" id="KW-0472">Membrane</keyword>
<keyword evidence="4" id="KW-1185">Reference proteome</keyword>
<keyword evidence="2" id="KW-0812">Transmembrane</keyword>
<dbReference type="Gene3D" id="2.60.40.10">
    <property type="entry name" value="Immunoglobulins"/>
    <property type="match status" value="1"/>
</dbReference>
<gene>
    <name evidence="3" type="ORF">G1C96_1747</name>
</gene>
<dbReference type="AlphaFoldDB" id="A0A7Y0HZ81"/>
<protein>
    <submittedName>
        <fullName evidence="3">Cell surface protein</fullName>
    </submittedName>
</protein>
<feature type="transmembrane region" description="Helical" evidence="2">
    <location>
        <begin position="302"/>
        <end position="322"/>
    </location>
</feature>
<evidence type="ECO:0000313" key="3">
    <source>
        <dbReference type="EMBL" id="NMN01162.1"/>
    </source>
</evidence>
<evidence type="ECO:0000256" key="1">
    <source>
        <dbReference type="SAM" id="MobiDB-lite"/>
    </source>
</evidence>
<dbReference type="InterPro" id="IPR013783">
    <property type="entry name" value="Ig-like_fold"/>
</dbReference>
<sequence>MAHTHNASASRRGDAARTPDTPGTVLRLVVGLIAGLAALLGFALAPLTAPSPLSAAAPRVASAADALGTLTVSARWGSGAGGSSSGTPLVGDTFSLTRVAAADLDGSGAIGAYHTLDAFASYDAVWGSLTSSELNAAAKRLDAFAARQGLYAASGVTDAQGQATFAGLEPGLYLVARTGVADANARYVCDPFLVAVPESVNGVPTMHVTAEPKFGDGGNVTPPDPDNPGPTPDPDNPSPDNPNPDQPTPGTPETPETPGAGGDADCGTGCGTDGGTTPGADGNGGSGATGSRNAPSFTASTGAAVTGIALLAIVLAAVAIVLRAASRRIAPRATDMPRTTDMSRTADAPRA</sequence>
<feature type="region of interest" description="Disordered" evidence="1">
    <location>
        <begin position="207"/>
        <end position="292"/>
    </location>
</feature>
<feature type="compositionally biased region" description="Gly residues" evidence="1">
    <location>
        <begin position="259"/>
        <end position="288"/>
    </location>
</feature>
<dbReference type="Proteomes" id="UP000588277">
    <property type="component" value="Unassembled WGS sequence"/>
</dbReference>
<keyword evidence="2" id="KW-1133">Transmembrane helix</keyword>
<accession>A0A7Y0HZ81</accession>
<proteinExistence type="predicted"/>
<dbReference type="GO" id="GO:0005975">
    <property type="term" value="P:carbohydrate metabolic process"/>
    <property type="evidence" value="ECO:0007669"/>
    <property type="project" value="UniProtKB-ARBA"/>
</dbReference>